<dbReference type="PANTHER" id="PTHR40469">
    <property type="entry name" value="SECRETED GLYCOSYL HYDROLASE"/>
    <property type="match status" value="1"/>
</dbReference>
<comment type="caution">
    <text evidence="2">The sequence shown here is derived from an EMBL/GenBank/DDBJ whole genome shotgun (WGS) entry which is preliminary data.</text>
</comment>
<name>A0A919ILP3_9ACTN</name>
<accession>A0A919ILP3</accession>
<protein>
    <recommendedName>
        <fullName evidence="1">ThuA-like domain-containing protein</fullName>
    </recommendedName>
</protein>
<evidence type="ECO:0000259" key="1">
    <source>
        <dbReference type="Pfam" id="PF06283"/>
    </source>
</evidence>
<dbReference type="Gene3D" id="3.40.50.880">
    <property type="match status" value="1"/>
</dbReference>
<dbReference type="AlphaFoldDB" id="A0A919ILP3"/>
<dbReference type="Proteomes" id="UP000619479">
    <property type="component" value="Unassembled WGS sequence"/>
</dbReference>
<sequence>MRALIVRGGWEGHEPVACTDLFIEFLAGQGFTVDVADTLEVYTDRRRLASAELIVQCWTRGRLTAEQEDGLVERVRSGAGFAGWHGGIIAFGYENARYQHMVGGRFVFHPDGFLDYAVDVVGDHPIIAGVPRYEVHTEQYYCHVDPTLDVHATCTFADSGAVMPVVWTREHGAGRVFVSTLGHSPTDLLVPHTRTITGRGLLWAAGMLSPDLPSRTGSPD</sequence>
<feature type="domain" description="ThuA-like" evidence="1">
    <location>
        <begin position="2"/>
        <end position="204"/>
    </location>
</feature>
<reference evidence="2" key="1">
    <citation type="submission" date="2021-01" db="EMBL/GenBank/DDBJ databases">
        <title>Whole genome shotgun sequence of Actinoplanes cyaneus NBRC 14990.</title>
        <authorList>
            <person name="Komaki H."/>
            <person name="Tamura T."/>
        </authorList>
    </citation>
    <scope>NUCLEOTIDE SEQUENCE</scope>
    <source>
        <strain evidence="2">NBRC 14990</strain>
    </source>
</reference>
<dbReference type="SUPFAM" id="SSF52317">
    <property type="entry name" value="Class I glutamine amidotransferase-like"/>
    <property type="match status" value="1"/>
</dbReference>
<dbReference type="InterPro" id="IPR029010">
    <property type="entry name" value="ThuA-like"/>
</dbReference>
<dbReference type="RefSeq" id="WP_203746934.1">
    <property type="nucleotide sequence ID" value="NZ_BAAAUC010000055.1"/>
</dbReference>
<dbReference type="EMBL" id="BOMH01000045">
    <property type="protein sequence ID" value="GID68189.1"/>
    <property type="molecule type" value="Genomic_DNA"/>
</dbReference>
<dbReference type="InterPro" id="IPR029062">
    <property type="entry name" value="Class_I_gatase-like"/>
</dbReference>
<dbReference type="Pfam" id="PF06283">
    <property type="entry name" value="ThuA"/>
    <property type="match status" value="1"/>
</dbReference>
<organism evidence="2 3">
    <name type="scientific">Actinoplanes cyaneus</name>
    <dbReference type="NCBI Taxonomy" id="52696"/>
    <lineage>
        <taxon>Bacteria</taxon>
        <taxon>Bacillati</taxon>
        <taxon>Actinomycetota</taxon>
        <taxon>Actinomycetes</taxon>
        <taxon>Micromonosporales</taxon>
        <taxon>Micromonosporaceae</taxon>
        <taxon>Actinoplanes</taxon>
    </lineage>
</organism>
<proteinExistence type="predicted"/>
<dbReference type="PANTHER" id="PTHR40469:SF2">
    <property type="entry name" value="GALACTOSE-BINDING DOMAIN-LIKE SUPERFAMILY PROTEIN"/>
    <property type="match status" value="1"/>
</dbReference>
<evidence type="ECO:0000313" key="2">
    <source>
        <dbReference type="EMBL" id="GID68189.1"/>
    </source>
</evidence>
<gene>
    <name evidence="2" type="ORF">Acy02nite_60700</name>
</gene>
<evidence type="ECO:0000313" key="3">
    <source>
        <dbReference type="Proteomes" id="UP000619479"/>
    </source>
</evidence>
<keyword evidence="3" id="KW-1185">Reference proteome</keyword>